<dbReference type="PANTHER" id="PTHR43772">
    <property type="entry name" value="ENDO-1,4-BETA-XYLANASE"/>
    <property type="match status" value="1"/>
</dbReference>
<sequence length="507" mass="54966">MTARHGDPAGSVDAAAADARPRADLTVRLDPNRLWRWHLWLVDEIAATGRYRIALDLSAAGAPMPRGLGLLLDLERLVFRLRGEQAAEPIPAETMRRAWPLARTSDPADLVLDLSGCAGAGDAPVLRPLFDGSPDEDVLLERVMEPAGLTLTIDGAARPERARPEVAGRPVLTERLNNVFSALLGLCLRALDGGAASGAGAGSPAPRRPGSTDLAAFAARAARAKVARSLTKLSREAPRWRVGARRTRDEDLVARTLRLPPAGYTILPDDGRRFYADPFLLQAEGTTYVFVEEFPFDTQKGIISVGTLDESGRISAMRPVLEEAHHLSYPHVLEHAGATYMVPESCNSGTICLYRAVRLPDIWEKVAVLVDGLDASDSTLHRQDGVWWMFAAVRERQGSRNDTLCLFTAPDILGPWTPAQAGPALIDATSARPAGNLFEMDGKLWRPAQDCSRSYGGALSLCTVERLAPEGYAQTRITTIEPRAPLPGYGLHTLNFAYGYEVVDVVM</sequence>
<evidence type="ECO:0000313" key="5">
    <source>
        <dbReference type="EMBL" id="GLS62625.1"/>
    </source>
</evidence>
<reference evidence="5" key="1">
    <citation type="journal article" date="2014" name="Int. J. Syst. Evol. Microbiol.">
        <title>Complete genome of a new Firmicutes species belonging to the dominant human colonic microbiota ('Ruminococcus bicirculans') reveals two chromosomes and a selective capacity to utilize plant glucans.</title>
        <authorList>
            <consortium name="NISC Comparative Sequencing Program"/>
            <person name="Wegmann U."/>
            <person name="Louis P."/>
            <person name="Goesmann A."/>
            <person name="Henrissat B."/>
            <person name="Duncan S.H."/>
            <person name="Flint H.J."/>
        </authorList>
    </citation>
    <scope>NUCLEOTIDE SEQUENCE</scope>
    <source>
        <strain evidence="5">NBRC 107715</strain>
    </source>
</reference>
<dbReference type="InterPro" id="IPR023296">
    <property type="entry name" value="Glyco_hydro_beta-prop_sf"/>
</dbReference>
<dbReference type="EMBL" id="BSPK01000016">
    <property type="protein sequence ID" value="GLS62625.1"/>
    <property type="molecule type" value="Genomic_DNA"/>
</dbReference>
<dbReference type="InterPro" id="IPR056442">
    <property type="entry name" value="GINT1_N"/>
</dbReference>
<dbReference type="Gene3D" id="2.115.10.20">
    <property type="entry name" value="Glycosyl hydrolase domain, family 43"/>
    <property type="match status" value="1"/>
</dbReference>
<proteinExistence type="predicted"/>
<evidence type="ECO:0000256" key="1">
    <source>
        <dbReference type="ARBA" id="ARBA00022651"/>
    </source>
</evidence>
<reference evidence="4 6" key="3">
    <citation type="submission" date="2019-07" db="EMBL/GenBank/DDBJ databases">
        <title>Whole genome shotgun sequence of Methylobacterium oxalidis NBRC 107715.</title>
        <authorList>
            <person name="Hosoyama A."/>
            <person name="Uohara A."/>
            <person name="Ohji S."/>
            <person name="Ichikawa N."/>
        </authorList>
    </citation>
    <scope>NUCLEOTIDE SEQUENCE [LARGE SCALE GENOMIC DNA]</scope>
    <source>
        <strain evidence="4 6">NBRC 107715</strain>
    </source>
</reference>
<reference evidence="7" key="2">
    <citation type="journal article" date="2019" name="Int. J. Syst. Evol. Microbiol.">
        <title>The Global Catalogue of Microorganisms (GCM) 10K type strain sequencing project: providing services to taxonomists for standard genome sequencing and annotation.</title>
        <authorList>
            <consortium name="The Broad Institute Genomics Platform"/>
            <consortium name="The Broad Institute Genome Sequencing Center for Infectious Disease"/>
            <person name="Wu L."/>
            <person name="Ma J."/>
        </authorList>
    </citation>
    <scope>NUCLEOTIDE SEQUENCE [LARGE SCALE GENOMIC DNA]</scope>
    <source>
        <strain evidence="7">NBRC 107715</strain>
    </source>
</reference>
<dbReference type="Pfam" id="PF24793">
    <property type="entry name" value="GINT1_N"/>
    <property type="match status" value="1"/>
</dbReference>
<evidence type="ECO:0000313" key="6">
    <source>
        <dbReference type="Proteomes" id="UP000321960"/>
    </source>
</evidence>
<evidence type="ECO:0000313" key="4">
    <source>
        <dbReference type="EMBL" id="GEP05792.1"/>
    </source>
</evidence>
<name>A0A512J7B6_9HYPH</name>
<evidence type="ECO:0000256" key="2">
    <source>
        <dbReference type="ARBA" id="ARBA00023277"/>
    </source>
</evidence>
<keyword evidence="1" id="KW-0624">Polysaccharide degradation</keyword>
<accession>A0A512J7B6</accession>
<dbReference type="Proteomes" id="UP001156856">
    <property type="component" value="Unassembled WGS sequence"/>
</dbReference>
<protein>
    <recommendedName>
        <fullName evidence="3">Glucosamine inositolphosphorylceramide transferase 1 N-terminal domain-containing protein</fullName>
    </recommendedName>
</protein>
<evidence type="ECO:0000313" key="7">
    <source>
        <dbReference type="Proteomes" id="UP001156856"/>
    </source>
</evidence>
<dbReference type="AlphaFoldDB" id="A0A512J7B6"/>
<dbReference type="InterPro" id="IPR052176">
    <property type="entry name" value="Glycosyl_Hydrlase_43_Enz"/>
</dbReference>
<feature type="domain" description="Glucosamine inositolphosphorylceramide transferase 1 N-terminal" evidence="3">
    <location>
        <begin position="273"/>
        <end position="477"/>
    </location>
</feature>
<dbReference type="OrthoDB" id="3771157at2"/>
<dbReference type="PANTHER" id="PTHR43772:SF2">
    <property type="entry name" value="PUTATIVE (AFU_ORTHOLOGUE AFUA_2G04480)-RELATED"/>
    <property type="match status" value="1"/>
</dbReference>
<dbReference type="EMBL" id="BJZU01000079">
    <property type="protein sequence ID" value="GEP05792.1"/>
    <property type="molecule type" value="Genomic_DNA"/>
</dbReference>
<dbReference type="Proteomes" id="UP000321960">
    <property type="component" value="Unassembled WGS sequence"/>
</dbReference>
<comment type="caution">
    <text evidence="4">The sequence shown here is derived from an EMBL/GenBank/DDBJ whole genome shotgun (WGS) entry which is preliminary data.</text>
</comment>
<dbReference type="SUPFAM" id="SSF75005">
    <property type="entry name" value="Arabinanase/levansucrase/invertase"/>
    <property type="match status" value="1"/>
</dbReference>
<evidence type="ECO:0000259" key="3">
    <source>
        <dbReference type="Pfam" id="PF24793"/>
    </source>
</evidence>
<keyword evidence="1" id="KW-0858">Xylan degradation</keyword>
<dbReference type="GO" id="GO:0045493">
    <property type="term" value="P:xylan catabolic process"/>
    <property type="evidence" value="ECO:0007669"/>
    <property type="project" value="UniProtKB-KW"/>
</dbReference>
<keyword evidence="2" id="KW-0119">Carbohydrate metabolism</keyword>
<dbReference type="RefSeq" id="WP_147027334.1">
    <property type="nucleotide sequence ID" value="NZ_BJZU01000079.1"/>
</dbReference>
<organism evidence="4 6">
    <name type="scientific">Methylobacterium oxalidis</name>
    <dbReference type="NCBI Taxonomy" id="944322"/>
    <lineage>
        <taxon>Bacteria</taxon>
        <taxon>Pseudomonadati</taxon>
        <taxon>Pseudomonadota</taxon>
        <taxon>Alphaproteobacteria</taxon>
        <taxon>Hyphomicrobiales</taxon>
        <taxon>Methylobacteriaceae</taxon>
        <taxon>Methylobacterium</taxon>
    </lineage>
</organism>
<keyword evidence="7" id="KW-1185">Reference proteome</keyword>
<gene>
    <name evidence="5" type="ORF">GCM10007888_10060</name>
    <name evidence="4" type="ORF">MOX02_38300</name>
</gene>
<reference evidence="5" key="4">
    <citation type="submission" date="2023-01" db="EMBL/GenBank/DDBJ databases">
        <title>Draft genome sequence of Methylobacterium oxalidis strain NBRC 107715.</title>
        <authorList>
            <person name="Sun Q."/>
            <person name="Mori K."/>
        </authorList>
    </citation>
    <scope>NUCLEOTIDE SEQUENCE</scope>
    <source>
        <strain evidence="5">NBRC 107715</strain>
    </source>
</reference>